<keyword evidence="5 7" id="KW-0472">Membrane</keyword>
<evidence type="ECO:0000256" key="7">
    <source>
        <dbReference type="PROSITE-ProRule" id="PRU01360"/>
    </source>
</evidence>
<evidence type="ECO:0000256" key="3">
    <source>
        <dbReference type="ARBA" id="ARBA00022452"/>
    </source>
</evidence>
<sequence length="785" mass="89452">MKQLFFIITLFAASLTHAFNEPFGKISGSVIDAELQEPIPYATIIINDEEGKLVTGITTGDDGSFSINKVEDGNYELKVQFIGYKTFTKELSISSENRSLDLGTIALQPEVAQLNDVMVVAERTTIEQRVDRKVINVGKDLTITGASASEIMNNIPSVNVDQDGNIALRGNSNVRVLIDGKPTNMDPAQLLKQIPSTSIKSIELITNPSAKYNPEGMSGIINIVLHKNANDGFNGNLNTGLTVGEHARFNGSLDMNYRKGKLNFYGNFGTDLGPRFNQGRIWLPEQDLLQAFDIDNKRESYLYKVGVDFYLNDKNTFSFYTNQNYYNGGPEGALRVIYENNPAQNLTQFLDMNFDNINSTYNFVYDRKLEKEGHTIQAEVNYNNFDEEENSFFNFEGATDGLAPYEDLVYERRENIITNVDYVNPLSEKTKLEMGLEARLLDTDNHYNTTNASFQDSDYQYNRDIYSFYTTYGQNFEKWSYQVGARLENFQVDAIYNGEKVFEDNYLTIYPSGFLSHTPDEKNTYQLSYSRRVDRPGFGQVNPIREVSSPRLTVTGNPELKPQFTNSVEFNYTRNFINKGSITGGVFFRNINDEINQVIVEDQEESGSLLLGYDNFEDNNSYGLELSANYKFTDWWSTNTSFEAYSQELKGVVGTEYLETNNTTFNFRTSHSFKATDDLTFQLFGFYRGWDEGLQMRMKPIYFMNLGGRYSFLEDKATISLNFNDIFNTQEYRFVDGRPFPQRGRFKGETQTVYLGFSYRFGGGKNKALKRKNRDDNEAGGGGMF</sequence>
<reference evidence="11 12" key="1">
    <citation type="submission" date="2023-09" db="EMBL/GenBank/DDBJ databases">
        <authorList>
            <person name="Rey-Velasco X."/>
        </authorList>
    </citation>
    <scope>NUCLEOTIDE SEQUENCE [LARGE SCALE GENOMIC DNA]</scope>
    <source>
        <strain evidence="11 12">F363</strain>
    </source>
</reference>
<evidence type="ECO:0000256" key="2">
    <source>
        <dbReference type="ARBA" id="ARBA00022448"/>
    </source>
</evidence>
<dbReference type="PANTHER" id="PTHR40980:SF4">
    <property type="entry name" value="TONB-DEPENDENT RECEPTOR-LIKE BETA-BARREL DOMAIN-CONTAINING PROTEIN"/>
    <property type="match status" value="1"/>
</dbReference>
<dbReference type="Pfam" id="PF07715">
    <property type="entry name" value="Plug"/>
    <property type="match status" value="1"/>
</dbReference>
<evidence type="ECO:0000259" key="10">
    <source>
        <dbReference type="Pfam" id="PF14905"/>
    </source>
</evidence>
<dbReference type="SUPFAM" id="SSF49464">
    <property type="entry name" value="Carboxypeptidase regulatory domain-like"/>
    <property type="match status" value="1"/>
</dbReference>
<dbReference type="RefSeq" id="WP_311535124.1">
    <property type="nucleotide sequence ID" value="NZ_JAVRHQ010000013.1"/>
</dbReference>
<dbReference type="Gene3D" id="2.170.130.10">
    <property type="entry name" value="TonB-dependent receptor, plug domain"/>
    <property type="match status" value="1"/>
</dbReference>
<proteinExistence type="inferred from homology"/>
<dbReference type="PROSITE" id="PS52016">
    <property type="entry name" value="TONB_DEPENDENT_REC_3"/>
    <property type="match status" value="1"/>
</dbReference>
<feature type="chain" id="PRO_5046392987" evidence="8">
    <location>
        <begin position="19"/>
        <end position="785"/>
    </location>
</feature>
<keyword evidence="2 7" id="KW-0813">Transport</keyword>
<evidence type="ECO:0000256" key="8">
    <source>
        <dbReference type="SAM" id="SignalP"/>
    </source>
</evidence>
<protein>
    <submittedName>
        <fullName evidence="11">TonB-dependent receptor</fullName>
    </submittedName>
</protein>
<dbReference type="InterPro" id="IPR041700">
    <property type="entry name" value="OMP_b-brl_3"/>
</dbReference>
<dbReference type="InterPro" id="IPR008969">
    <property type="entry name" value="CarboxyPept-like_regulatory"/>
</dbReference>
<dbReference type="Proteomes" id="UP001262889">
    <property type="component" value="Unassembled WGS sequence"/>
</dbReference>
<evidence type="ECO:0000313" key="12">
    <source>
        <dbReference type="Proteomes" id="UP001262889"/>
    </source>
</evidence>
<keyword evidence="8" id="KW-0732">Signal</keyword>
<organism evidence="11 12">
    <name type="scientific">Autumnicola tepida</name>
    <dbReference type="NCBI Taxonomy" id="3075595"/>
    <lineage>
        <taxon>Bacteria</taxon>
        <taxon>Pseudomonadati</taxon>
        <taxon>Bacteroidota</taxon>
        <taxon>Flavobacteriia</taxon>
        <taxon>Flavobacteriales</taxon>
        <taxon>Flavobacteriaceae</taxon>
        <taxon>Autumnicola</taxon>
    </lineage>
</organism>
<evidence type="ECO:0000256" key="1">
    <source>
        <dbReference type="ARBA" id="ARBA00004571"/>
    </source>
</evidence>
<dbReference type="InterPro" id="IPR039426">
    <property type="entry name" value="TonB-dep_rcpt-like"/>
</dbReference>
<dbReference type="InterPro" id="IPR037066">
    <property type="entry name" value="Plug_dom_sf"/>
</dbReference>
<dbReference type="Gene3D" id="2.40.170.20">
    <property type="entry name" value="TonB-dependent receptor, beta-barrel domain"/>
    <property type="match status" value="1"/>
</dbReference>
<dbReference type="Pfam" id="PF14905">
    <property type="entry name" value="OMP_b-brl_3"/>
    <property type="match status" value="1"/>
</dbReference>
<evidence type="ECO:0000256" key="6">
    <source>
        <dbReference type="ARBA" id="ARBA00023237"/>
    </source>
</evidence>
<dbReference type="PANTHER" id="PTHR40980">
    <property type="entry name" value="PLUG DOMAIN-CONTAINING PROTEIN"/>
    <property type="match status" value="1"/>
</dbReference>
<dbReference type="InterPro" id="IPR012910">
    <property type="entry name" value="Plug_dom"/>
</dbReference>
<evidence type="ECO:0000256" key="4">
    <source>
        <dbReference type="ARBA" id="ARBA00022692"/>
    </source>
</evidence>
<evidence type="ECO:0000259" key="9">
    <source>
        <dbReference type="Pfam" id="PF07715"/>
    </source>
</evidence>
<dbReference type="InterPro" id="IPR036942">
    <property type="entry name" value="Beta-barrel_TonB_sf"/>
</dbReference>
<dbReference type="Gene3D" id="2.60.40.1120">
    <property type="entry name" value="Carboxypeptidase-like, regulatory domain"/>
    <property type="match status" value="1"/>
</dbReference>
<feature type="domain" description="Outer membrane protein beta-barrel" evidence="10">
    <location>
        <begin position="367"/>
        <end position="759"/>
    </location>
</feature>
<dbReference type="EMBL" id="JAVRHQ010000013">
    <property type="protein sequence ID" value="MDT0643504.1"/>
    <property type="molecule type" value="Genomic_DNA"/>
</dbReference>
<dbReference type="SUPFAM" id="SSF56935">
    <property type="entry name" value="Porins"/>
    <property type="match status" value="1"/>
</dbReference>
<gene>
    <name evidence="11" type="ORF">RM553_11735</name>
</gene>
<keyword evidence="11" id="KW-0675">Receptor</keyword>
<accession>A0ABU3CB08</accession>
<evidence type="ECO:0000256" key="5">
    <source>
        <dbReference type="ARBA" id="ARBA00023136"/>
    </source>
</evidence>
<feature type="domain" description="TonB-dependent receptor plug" evidence="9">
    <location>
        <begin position="146"/>
        <end position="219"/>
    </location>
</feature>
<feature type="signal peptide" evidence="8">
    <location>
        <begin position="1"/>
        <end position="18"/>
    </location>
</feature>
<dbReference type="Pfam" id="PF13715">
    <property type="entry name" value="CarbopepD_reg_2"/>
    <property type="match status" value="1"/>
</dbReference>
<comment type="caution">
    <text evidence="11">The sequence shown here is derived from an EMBL/GenBank/DDBJ whole genome shotgun (WGS) entry which is preliminary data.</text>
</comment>
<evidence type="ECO:0000313" key="11">
    <source>
        <dbReference type="EMBL" id="MDT0643504.1"/>
    </source>
</evidence>
<comment type="similarity">
    <text evidence="7">Belongs to the TonB-dependent receptor family.</text>
</comment>
<keyword evidence="3 7" id="KW-1134">Transmembrane beta strand</keyword>
<comment type="subcellular location">
    <subcellularLocation>
        <location evidence="1 7">Cell outer membrane</location>
        <topology evidence="1 7">Multi-pass membrane protein</topology>
    </subcellularLocation>
</comment>
<name>A0ABU3CB08_9FLAO</name>
<keyword evidence="4 7" id="KW-0812">Transmembrane</keyword>
<keyword evidence="12" id="KW-1185">Reference proteome</keyword>
<keyword evidence="6 7" id="KW-0998">Cell outer membrane</keyword>